<evidence type="ECO:0000256" key="2">
    <source>
        <dbReference type="ARBA" id="ARBA00022527"/>
    </source>
</evidence>
<feature type="compositionally biased region" description="Gly residues" evidence="13">
    <location>
        <begin position="443"/>
        <end position="457"/>
    </location>
</feature>
<dbReference type="PANTHER" id="PTHR11042">
    <property type="entry name" value="EUKARYOTIC TRANSLATION INITIATION FACTOR 2-ALPHA KINASE EIF2-ALPHA KINASE -RELATED"/>
    <property type="match status" value="1"/>
</dbReference>
<comment type="catalytic activity">
    <reaction evidence="9">
        <text>L-threonyl-[protein] + ATP = O-phospho-L-threonyl-[protein] + ADP + H(+)</text>
        <dbReference type="Rhea" id="RHEA:46608"/>
        <dbReference type="Rhea" id="RHEA-COMP:11060"/>
        <dbReference type="Rhea" id="RHEA-COMP:11605"/>
        <dbReference type="ChEBI" id="CHEBI:15378"/>
        <dbReference type="ChEBI" id="CHEBI:30013"/>
        <dbReference type="ChEBI" id="CHEBI:30616"/>
        <dbReference type="ChEBI" id="CHEBI:61977"/>
        <dbReference type="ChEBI" id="CHEBI:456216"/>
        <dbReference type="EC" id="2.7.11.1"/>
    </reaction>
    <physiologicalReaction direction="left-to-right" evidence="9">
        <dbReference type="Rhea" id="RHEA:46609"/>
    </physiologicalReaction>
</comment>
<dbReference type="eggNOG" id="KOG1035">
    <property type="taxonomic scope" value="Eukaryota"/>
</dbReference>
<dbReference type="Proteomes" id="UP000054408">
    <property type="component" value="Unassembled WGS sequence"/>
</dbReference>
<keyword evidence="6 11" id="KW-0067">ATP-binding</keyword>
<dbReference type="AlphaFoldDB" id="A0A0L0DNQ6"/>
<dbReference type="GO" id="GO:0004694">
    <property type="term" value="F:eukaryotic translation initiation factor 2alpha kinase activity"/>
    <property type="evidence" value="ECO:0007669"/>
    <property type="project" value="TreeGrafter"/>
</dbReference>
<dbReference type="GO" id="GO:0005737">
    <property type="term" value="C:cytoplasm"/>
    <property type="evidence" value="ECO:0007669"/>
    <property type="project" value="TreeGrafter"/>
</dbReference>
<evidence type="ECO:0000256" key="8">
    <source>
        <dbReference type="ARBA" id="ARBA00037982"/>
    </source>
</evidence>
<evidence type="ECO:0000313" key="16">
    <source>
        <dbReference type="Proteomes" id="UP000054408"/>
    </source>
</evidence>
<dbReference type="Gene3D" id="3.30.200.20">
    <property type="entry name" value="Phosphorylase Kinase, domain 1"/>
    <property type="match status" value="1"/>
</dbReference>
<dbReference type="OMA" id="WIEMLPP"/>
<keyword evidence="2" id="KW-0723">Serine/threonine-protein kinase</keyword>
<gene>
    <name evidence="15" type="ORF">AMSG_09596</name>
</gene>
<dbReference type="GO" id="GO:0017148">
    <property type="term" value="P:negative regulation of translation"/>
    <property type="evidence" value="ECO:0007669"/>
    <property type="project" value="UniProtKB-KW"/>
</dbReference>
<dbReference type="Pfam" id="PF00069">
    <property type="entry name" value="Pkinase"/>
    <property type="match status" value="2"/>
</dbReference>
<evidence type="ECO:0000256" key="11">
    <source>
        <dbReference type="PROSITE-ProRule" id="PRU10141"/>
    </source>
</evidence>
<evidence type="ECO:0000259" key="14">
    <source>
        <dbReference type="PROSITE" id="PS50011"/>
    </source>
</evidence>
<evidence type="ECO:0000256" key="1">
    <source>
        <dbReference type="ARBA" id="ARBA00012513"/>
    </source>
</evidence>
<dbReference type="PANTHER" id="PTHR11042:SF160">
    <property type="entry name" value="EUKARYOTIC TRANSLATION INITIATION FACTOR 2-ALPHA KINASE 1"/>
    <property type="match status" value="1"/>
</dbReference>
<dbReference type="EMBL" id="GL349484">
    <property type="protein sequence ID" value="KNC53952.1"/>
    <property type="molecule type" value="Genomic_DNA"/>
</dbReference>
<keyword evidence="12" id="KW-0175">Coiled coil</keyword>
<dbReference type="PROSITE" id="PS00107">
    <property type="entry name" value="PROTEIN_KINASE_ATP"/>
    <property type="match status" value="1"/>
</dbReference>
<feature type="region of interest" description="Disordered" evidence="13">
    <location>
        <begin position="436"/>
        <end position="460"/>
    </location>
</feature>
<evidence type="ECO:0000256" key="10">
    <source>
        <dbReference type="ARBA" id="ARBA00048977"/>
    </source>
</evidence>
<dbReference type="PROSITE" id="PS00108">
    <property type="entry name" value="PROTEIN_KINASE_ST"/>
    <property type="match status" value="1"/>
</dbReference>
<feature type="binding site" evidence="11">
    <location>
        <position position="341"/>
    </location>
    <ligand>
        <name>ATP</name>
        <dbReference type="ChEBI" id="CHEBI:30616"/>
    </ligand>
</feature>
<feature type="compositionally biased region" description="Polar residues" evidence="13">
    <location>
        <begin position="77"/>
        <end position="92"/>
    </location>
</feature>
<dbReference type="InterPro" id="IPR011009">
    <property type="entry name" value="Kinase-like_dom_sf"/>
</dbReference>
<evidence type="ECO:0000256" key="4">
    <source>
        <dbReference type="ARBA" id="ARBA00022741"/>
    </source>
</evidence>
<dbReference type="SUPFAM" id="SSF56112">
    <property type="entry name" value="Protein kinase-like (PK-like)"/>
    <property type="match status" value="1"/>
</dbReference>
<sequence>MGLAETDKAETGEAMRLGTDWMTGMIMVVPLSSDESNEGYSLRSGCGEDEDSSDGSESRSRGWSQQGGDGDNVPLFSASSTDSRSTAYTYLSTPPRPDATPSPSTRLSPPLFSLEEIVAASDSDSSLAALSPTMTDSPLAAVAPASMQVGPLSPRRRQPRRQAEVEASTEAAAMALVRYVRARSGGGGGGGDDDGEHDSTVRAREQRLLLISVLDHVVTTASGLDMGPGGVFSRASINALCTHLFQTGALDREAFSSELAEARARFAHALPTTLPNLVVSAADPGAGPALAIGRAAPLASAATHSRYAAEFEEVVRLGKGGFGAVFKVRNKLDRQEYAVKKVRLPSLASGLVSKYLREVTHLARLSHSHVVRYYGAWIEMLPPGLAVDDPYEYEEYEYDDAMSARSQVVWNAPLPATSSVGGAFRSIGEAASVFNSRTTSSTTGGGSSGGTGGGDGGALVRRRSRIPSTALARAHAEPSLIPHLFIQMELCSDATLQHYLEANSTCPHPFPGPELHRRIRIARSLLHAVAYVHASGILHRDLKPANVFLTTDCAVKLGDFGLAVELLPADVVNASPTGTPLSSPRADMAASELTADVGSYTRAPEQMAGGRYGSKADVFSLGILLFELFSQFSTGMERVLAIRQLASMCAPGSGAGDGSPDAAFPTEGGCFAAYPHVASIIALMVAHNPAERPSLPRLLELTNDLGVDSASTAAEVRVAQQARIIERQARVIAAQAEELEQLKAQLAALGADAGGPAGE</sequence>
<evidence type="ECO:0000256" key="9">
    <source>
        <dbReference type="ARBA" id="ARBA00048659"/>
    </source>
</evidence>
<dbReference type="OrthoDB" id="341578at2759"/>
<dbReference type="InterPro" id="IPR050339">
    <property type="entry name" value="CC_SR_Kinase"/>
</dbReference>
<evidence type="ECO:0000313" key="15">
    <source>
        <dbReference type="EMBL" id="KNC53952.1"/>
    </source>
</evidence>
<evidence type="ECO:0000256" key="3">
    <source>
        <dbReference type="ARBA" id="ARBA00022679"/>
    </source>
</evidence>
<dbReference type="EC" id="2.7.11.1" evidence="1"/>
<dbReference type="RefSeq" id="XP_013754155.1">
    <property type="nucleotide sequence ID" value="XM_013898701.1"/>
</dbReference>
<keyword evidence="5 15" id="KW-0418">Kinase</keyword>
<feature type="region of interest" description="Disordered" evidence="13">
    <location>
        <begin position="145"/>
        <end position="168"/>
    </location>
</feature>
<accession>A0A0L0DNQ6</accession>
<reference evidence="15 16" key="1">
    <citation type="submission" date="2010-05" db="EMBL/GenBank/DDBJ databases">
        <title>The Genome Sequence of Thecamonas trahens ATCC 50062.</title>
        <authorList>
            <consortium name="The Broad Institute Genome Sequencing Platform"/>
            <person name="Russ C."/>
            <person name="Cuomo C."/>
            <person name="Shea T."/>
            <person name="Young S.K."/>
            <person name="Zeng Q."/>
            <person name="Koehrsen M."/>
            <person name="Haas B."/>
            <person name="Borodovsky M."/>
            <person name="Guigo R."/>
            <person name="Alvarado L."/>
            <person name="Berlin A."/>
            <person name="Bochicchio J."/>
            <person name="Borenstein D."/>
            <person name="Chapman S."/>
            <person name="Chen Z."/>
            <person name="Freedman E."/>
            <person name="Gellesch M."/>
            <person name="Goldberg J."/>
            <person name="Griggs A."/>
            <person name="Gujja S."/>
            <person name="Heilman E."/>
            <person name="Heiman D."/>
            <person name="Hepburn T."/>
            <person name="Howarth C."/>
            <person name="Jen D."/>
            <person name="Larson L."/>
            <person name="Mehta T."/>
            <person name="Park D."/>
            <person name="Pearson M."/>
            <person name="Roberts A."/>
            <person name="Saif S."/>
            <person name="Shenoy N."/>
            <person name="Sisk P."/>
            <person name="Stolte C."/>
            <person name="Sykes S."/>
            <person name="Thomson T."/>
            <person name="Walk T."/>
            <person name="White J."/>
            <person name="Yandava C."/>
            <person name="Burger G."/>
            <person name="Gray M.W."/>
            <person name="Holland P.W.H."/>
            <person name="King N."/>
            <person name="Lang F.B.F."/>
            <person name="Roger A.J."/>
            <person name="Ruiz-Trillo I."/>
            <person name="Lander E."/>
            <person name="Nusbaum C."/>
        </authorList>
    </citation>
    <scope>NUCLEOTIDE SEQUENCE [LARGE SCALE GENOMIC DNA]</scope>
    <source>
        <strain evidence="15 16">ATCC 50062</strain>
    </source>
</reference>
<dbReference type="GeneID" id="25568026"/>
<evidence type="ECO:0000256" key="12">
    <source>
        <dbReference type="SAM" id="Coils"/>
    </source>
</evidence>
<keyword evidence="7" id="KW-0652">Protein synthesis inhibitor</keyword>
<keyword evidence="4 11" id="KW-0547">Nucleotide-binding</keyword>
<dbReference type="PROSITE" id="PS50011">
    <property type="entry name" value="PROTEIN_KINASE_DOM"/>
    <property type="match status" value="1"/>
</dbReference>
<evidence type="ECO:0000256" key="13">
    <source>
        <dbReference type="SAM" id="MobiDB-lite"/>
    </source>
</evidence>
<feature type="domain" description="Protein kinase" evidence="14">
    <location>
        <begin position="311"/>
        <end position="705"/>
    </location>
</feature>
<feature type="coiled-coil region" evidence="12">
    <location>
        <begin position="722"/>
        <end position="752"/>
    </location>
</feature>
<dbReference type="GO" id="GO:0005524">
    <property type="term" value="F:ATP binding"/>
    <property type="evidence" value="ECO:0007669"/>
    <property type="project" value="UniProtKB-UniRule"/>
</dbReference>
<dbReference type="GO" id="GO:0005634">
    <property type="term" value="C:nucleus"/>
    <property type="evidence" value="ECO:0007669"/>
    <property type="project" value="TreeGrafter"/>
</dbReference>
<dbReference type="STRING" id="461836.A0A0L0DNQ6"/>
<protein>
    <recommendedName>
        <fullName evidence="1">non-specific serine/threonine protein kinase</fullName>
        <ecNumber evidence="1">2.7.11.1</ecNumber>
    </recommendedName>
</protein>
<dbReference type="Gene3D" id="1.10.510.10">
    <property type="entry name" value="Transferase(Phosphotransferase) domain 1"/>
    <property type="match status" value="1"/>
</dbReference>
<dbReference type="InterPro" id="IPR008271">
    <property type="entry name" value="Ser/Thr_kinase_AS"/>
</dbReference>
<keyword evidence="3" id="KW-0808">Transferase</keyword>
<evidence type="ECO:0000256" key="7">
    <source>
        <dbReference type="ARBA" id="ARBA00023193"/>
    </source>
</evidence>
<comment type="similarity">
    <text evidence="8">Belongs to the protein kinase superfamily. Ser/Thr protein kinase family. GCN2 subfamily.</text>
</comment>
<comment type="catalytic activity">
    <reaction evidence="10">
        <text>L-seryl-[protein] + ATP = O-phospho-L-seryl-[protein] + ADP + H(+)</text>
        <dbReference type="Rhea" id="RHEA:17989"/>
        <dbReference type="Rhea" id="RHEA-COMP:9863"/>
        <dbReference type="Rhea" id="RHEA-COMP:11604"/>
        <dbReference type="ChEBI" id="CHEBI:15378"/>
        <dbReference type="ChEBI" id="CHEBI:29999"/>
        <dbReference type="ChEBI" id="CHEBI:30616"/>
        <dbReference type="ChEBI" id="CHEBI:83421"/>
        <dbReference type="ChEBI" id="CHEBI:456216"/>
        <dbReference type="EC" id="2.7.11.1"/>
    </reaction>
    <physiologicalReaction direction="left-to-right" evidence="10">
        <dbReference type="Rhea" id="RHEA:17990"/>
    </physiologicalReaction>
</comment>
<evidence type="ECO:0000256" key="6">
    <source>
        <dbReference type="ARBA" id="ARBA00022840"/>
    </source>
</evidence>
<keyword evidence="16" id="KW-1185">Reference proteome</keyword>
<evidence type="ECO:0000256" key="5">
    <source>
        <dbReference type="ARBA" id="ARBA00022777"/>
    </source>
</evidence>
<name>A0A0L0DNQ6_THETB</name>
<feature type="compositionally biased region" description="Basic and acidic residues" evidence="13">
    <location>
        <begin position="1"/>
        <end position="13"/>
    </location>
</feature>
<feature type="region of interest" description="Disordered" evidence="13">
    <location>
        <begin position="29"/>
        <end position="108"/>
    </location>
</feature>
<proteinExistence type="inferred from homology"/>
<feature type="region of interest" description="Disordered" evidence="13">
    <location>
        <begin position="1"/>
        <end position="20"/>
    </location>
</feature>
<dbReference type="SMART" id="SM00220">
    <property type="entry name" value="S_TKc"/>
    <property type="match status" value="1"/>
</dbReference>
<dbReference type="InterPro" id="IPR017441">
    <property type="entry name" value="Protein_kinase_ATP_BS"/>
</dbReference>
<organism evidence="15 16">
    <name type="scientific">Thecamonas trahens ATCC 50062</name>
    <dbReference type="NCBI Taxonomy" id="461836"/>
    <lineage>
        <taxon>Eukaryota</taxon>
        <taxon>Apusozoa</taxon>
        <taxon>Apusomonadida</taxon>
        <taxon>Apusomonadidae</taxon>
        <taxon>Thecamonas</taxon>
    </lineage>
</organism>
<dbReference type="InterPro" id="IPR000719">
    <property type="entry name" value="Prot_kinase_dom"/>
</dbReference>